<dbReference type="InterPro" id="IPR029033">
    <property type="entry name" value="His_PPase_superfam"/>
</dbReference>
<dbReference type="SUPFAM" id="SSF53254">
    <property type="entry name" value="Phosphoglycerate mutase-like"/>
    <property type="match status" value="1"/>
</dbReference>
<keyword evidence="3" id="KW-1185">Reference proteome</keyword>
<keyword evidence="1" id="KW-0732">Signal</keyword>
<feature type="chain" id="PRO_5045539488" evidence="1">
    <location>
        <begin position="26"/>
        <end position="165"/>
    </location>
</feature>
<dbReference type="CDD" id="cd07040">
    <property type="entry name" value="HP"/>
    <property type="match status" value="1"/>
</dbReference>
<dbReference type="Proteomes" id="UP000709336">
    <property type="component" value="Unassembled WGS sequence"/>
</dbReference>
<dbReference type="EMBL" id="JAATNW010000004">
    <property type="protein sequence ID" value="NMH59989.1"/>
    <property type="molecule type" value="Genomic_DNA"/>
</dbReference>
<dbReference type="RefSeq" id="WP_169210554.1">
    <property type="nucleotide sequence ID" value="NZ_JAATNW010000004.1"/>
</dbReference>
<sequence>MITTNLFRNVLLLLLLSGAGNHAMAYDVYLTRHFEKQSQSADPELTAKGHWRAKQLINLLEDAEIARIYSTQYLRTQQSVAPIAKQLNLEVEIYPADNLQALADQIKTKQLNVLVVGHSNTIPPLISLLGGKSKAMAEEDFGELFKLQIVEGEVSSSSQLVGMDE</sequence>
<reference evidence="2 3" key="1">
    <citation type="submission" date="2020-03" db="EMBL/GenBank/DDBJ databases">
        <title>Alteromonas ponticola sp. nov., isolated from seawater.</title>
        <authorList>
            <person name="Yoon J.-H."/>
            <person name="Kim Y.-O."/>
        </authorList>
    </citation>
    <scope>NUCLEOTIDE SEQUENCE [LARGE SCALE GENOMIC DNA]</scope>
    <source>
        <strain evidence="2 3">MYP5</strain>
    </source>
</reference>
<dbReference type="Gene3D" id="3.40.50.1240">
    <property type="entry name" value="Phosphoglycerate mutase-like"/>
    <property type="match status" value="1"/>
</dbReference>
<proteinExistence type="predicted"/>
<accession>A0ABX1R0K4</accession>
<evidence type="ECO:0000313" key="3">
    <source>
        <dbReference type="Proteomes" id="UP000709336"/>
    </source>
</evidence>
<evidence type="ECO:0000256" key="1">
    <source>
        <dbReference type="SAM" id="SignalP"/>
    </source>
</evidence>
<protein>
    <submittedName>
        <fullName evidence="2">Histidine phosphatase family protein</fullName>
    </submittedName>
</protein>
<evidence type="ECO:0000313" key="2">
    <source>
        <dbReference type="EMBL" id="NMH59989.1"/>
    </source>
</evidence>
<gene>
    <name evidence="2" type="ORF">HCJ96_08175</name>
</gene>
<dbReference type="InterPro" id="IPR013078">
    <property type="entry name" value="His_Pase_superF_clade-1"/>
</dbReference>
<dbReference type="Pfam" id="PF00300">
    <property type="entry name" value="His_Phos_1"/>
    <property type="match status" value="1"/>
</dbReference>
<comment type="caution">
    <text evidence="2">The sequence shown here is derived from an EMBL/GenBank/DDBJ whole genome shotgun (WGS) entry which is preliminary data.</text>
</comment>
<name>A0ABX1R0K4_9ALTE</name>
<organism evidence="2 3">
    <name type="scientific">Alteromonas ponticola</name>
    <dbReference type="NCBI Taxonomy" id="2720613"/>
    <lineage>
        <taxon>Bacteria</taxon>
        <taxon>Pseudomonadati</taxon>
        <taxon>Pseudomonadota</taxon>
        <taxon>Gammaproteobacteria</taxon>
        <taxon>Alteromonadales</taxon>
        <taxon>Alteromonadaceae</taxon>
        <taxon>Alteromonas/Salinimonas group</taxon>
        <taxon>Alteromonas</taxon>
    </lineage>
</organism>
<feature type="signal peptide" evidence="1">
    <location>
        <begin position="1"/>
        <end position="25"/>
    </location>
</feature>